<proteinExistence type="predicted"/>
<keyword evidence="1" id="KW-0542">Nucleomorph</keyword>
<protein>
    <submittedName>
        <fullName evidence="1">Uncharacterized protein</fullName>
    </submittedName>
</protein>
<reference evidence="2" key="2">
    <citation type="submission" date="2021-01" db="EMBL/GenBank/DDBJ databases">
        <authorList>
            <person name="Corre E."/>
            <person name="Pelletier E."/>
            <person name="Niang G."/>
            <person name="Scheremetjew M."/>
            <person name="Finn R."/>
            <person name="Kale V."/>
            <person name="Holt S."/>
            <person name="Cochrane G."/>
            <person name="Meng A."/>
            <person name="Brown T."/>
            <person name="Cohen L."/>
        </authorList>
    </citation>
    <scope>NUCLEOTIDE SEQUENCE</scope>
    <source>
        <strain evidence="2">CCMP2058</strain>
    </source>
</reference>
<organism evidence="1">
    <name type="scientific">Amorphochlora amoebiformis</name>
    <dbReference type="NCBI Taxonomy" id="1561963"/>
    <lineage>
        <taxon>Eukaryota</taxon>
        <taxon>Sar</taxon>
        <taxon>Rhizaria</taxon>
        <taxon>Cercozoa</taxon>
        <taxon>Chlorarachniophyceae</taxon>
        <taxon>Amorphochlora</taxon>
    </lineage>
</organism>
<dbReference type="EMBL" id="HBEM01011100">
    <property type="protein sequence ID" value="CAD8444601.1"/>
    <property type="molecule type" value="Transcribed_RNA"/>
</dbReference>
<evidence type="ECO:0000313" key="1">
    <source>
        <dbReference type="EMBL" id="BAS01743.1"/>
    </source>
</evidence>
<gene>
    <name evidence="2" type="ORF">LAMO00422_LOCUS7773</name>
</gene>
<sequence length="166" mass="19948">MIYKYYENAIQSNKVKILNDFLLSYSKILKFKFSNGINTIYLNNISKIDKTSFIEYKKIILFQFALKELVMKKLRFFIANTYKRLLYNINKSIYGKIIQIAFGKTYNFVSKLVKSFCPTNYHRSLLYSFNNLFLPKSFIFLNKLSKTTHYGYKYLKIKRIKIHKKT</sequence>
<dbReference type="AlphaFoldDB" id="A0A0H5BHY6"/>
<accession>A0A0H5BHY6</accession>
<name>A0A0H5BHY6_9EUKA</name>
<geneLocation type="nucleomorph" evidence="1"/>
<reference evidence="1" key="1">
    <citation type="journal article" date="2015" name="Genome Biol. Evol.">
        <title>Nucleomorph Genome Sequences of Two Chlorarachniophytes, Amorphochlora amoebiformis and Lotharella vacuolata.</title>
        <authorList>
            <person name="Suzuki S."/>
            <person name="Shirato S."/>
            <person name="Hirakawa Y."/>
            <person name="Ishida K."/>
        </authorList>
    </citation>
    <scope>NUCLEOTIDE SEQUENCE</scope>
    <source>
        <strain evidence="1">CCMP2058</strain>
    </source>
</reference>
<dbReference type="EMBL" id="AB996602">
    <property type="protein sequence ID" value="BAS01743.1"/>
    <property type="molecule type" value="Genomic_DNA"/>
</dbReference>
<evidence type="ECO:0000313" key="2">
    <source>
        <dbReference type="EMBL" id="CAD8444601.1"/>
    </source>
</evidence>